<dbReference type="OrthoDB" id="105697at2157"/>
<evidence type="ECO:0000259" key="2">
    <source>
        <dbReference type="Pfam" id="PF00582"/>
    </source>
</evidence>
<organism evidence="3 4">
    <name type="scientific">Halorubrum vacuolatum</name>
    <name type="common">Natronobacterium vacuolatum</name>
    <dbReference type="NCBI Taxonomy" id="63740"/>
    <lineage>
        <taxon>Archaea</taxon>
        <taxon>Methanobacteriati</taxon>
        <taxon>Methanobacteriota</taxon>
        <taxon>Stenosarchaea group</taxon>
        <taxon>Halobacteria</taxon>
        <taxon>Halobacteriales</taxon>
        <taxon>Haloferacaceae</taxon>
        <taxon>Halorubrum</taxon>
    </lineage>
</organism>
<dbReference type="SUPFAM" id="SSF52402">
    <property type="entry name" value="Adenine nucleotide alpha hydrolases-like"/>
    <property type="match status" value="1"/>
</dbReference>
<dbReference type="InterPro" id="IPR006015">
    <property type="entry name" value="Universal_stress_UspA"/>
</dbReference>
<dbReference type="AlphaFoldDB" id="A0A238VEG8"/>
<reference evidence="3 4" key="1">
    <citation type="submission" date="2017-06" db="EMBL/GenBank/DDBJ databases">
        <authorList>
            <person name="Kim H.J."/>
            <person name="Triplett B.A."/>
        </authorList>
    </citation>
    <scope>NUCLEOTIDE SEQUENCE [LARGE SCALE GENOMIC DNA]</scope>
    <source>
        <strain evidence="3 4">DSM 8800</strain>
    </source>
</reference>
<keyword evidence="4" id="KW-1185">Reference proteome</keyword>
<dbReference type="Gene3D" id="3.40.50.620">
    <property type="entry name" value="HUPs"/>
    <property type="match status" value="1"/>
</dbReference>
<dbReference type="InterPro" id="IPR014729">
    <property type="entry name" value="Rossmann-like_a/b/a_fold"/>
</dbReference>
<comment type="similarity">
    <text evidence="1">Belongs to the universal stress protein A family.</text>
</comment>
<accession>A0A238VEG8</accession>
<dbReference type="Proteomes" id="UP000198397">
    <property type="component" value="Unassembled WGS sequence"/>
</dbReference>
<dbReference type="RefSeq" id="WP_089383779.1">
    <property type="nucleotide sequence ID" value="NZ_FZNQ01000002.1"/>
</dbReference>
<dbReference type="EMBL" id="FZNQ01000002">
    <property type="protein sequence ID" value="SNR32646.1"/>
    <property type="molecule type" value="Genomic_DNA"/>
</dbReference>
<evidence type="ECO:0000256" key="1">
    <source>
        <dbReference type="ARBA" id="ARBA00008791"/>
    </source>
</evidence>
<dbReference type="PANTHER" id="PTHR46268">
    <property type="entry name" value="STRESS RESPONSE PROTEIN NHAX"/>
    <property type="match status" value="1"/>
</dbReference>
<gene>
    <name evidence="3" type="ORF">SAMN06264855_102337</name>
</gene>
<name>A0A238VEG8_HALVU</name>
<proteinExistence type="inferred from homology"/>
<sequence>MARSILVAMDDSPLGRRALAYALETFPDAHLVAAHVAYLEYDMLPTDTPEVYEAAVDELDEVGDETAQRVFEAIKEMADDGAVTVSFLTGEPEERLVEYVDSAGFDGVVMGTHGRDGVARLFIGSVAEAVVRKTDVPTTLVK</sequence>
<protein>
    <submittedName>
        <fullName evidence="3">Nucleotide-binding universal stress protein, UspA family</fullName>
    </submittedName>
</protein>
<dbReference type="CDD" id="cd00293">
    <property type="entry name" value="USP-like"/>
    <property type="match status" value="1"/>
</dbReference>
<dbReference type="Pfam" id="PF00582">
    <property type="entry name" value="Usp"/>
    <property type="match status" value="1"/>
</dbReference>
<dbReference type="InterPro" id="IPR006016">
    <property type="entry name" value="UspA"/>
</dbReference>
<evidence type="ECO:0000313" key="3">
    <source>
        <dbReference type="EMBL" id="SNR32646.1"/>
    </source>
</evidence>
<dbReference type="PANTHER" id="PTHR46268:SF6">
    <property type="entry name" value="UNIVERSAL STRESS PROTEIN UP12"/>
    <property type="match status" value="1"/>
</dbReference>
<feature type="domain" description="UspA" evidence="2">
    <location>
        <begin position="1"/>
        <end position="142"/>
    </location>
</feature>
<evidence type="ECO:0000313" key="4">
    <source>
        <dbReference type="Proteomes" id="UP000198397"/>
    </source>
</evidence>
<dbReference type="PRINTS" id="PR01438">
    <property type="entry name" value="UNVRSLSTRESS"/>
</dbReference>